<evidence type="ECO:0000313" key="9">
    <source>
        <dbReference type="EMBL" id="CAD1840111.1"/>
    </source>
</evidence>
<evidence type="ECO:0000256" key="2">
    <source>
        <dbReference type="ARBA" id="ARBA00022692"/>
    </source>
</evidence>
<feature type="transmembrane region" description="Helical" evidence="6">
    <location>
        <begin position="168"/>
        <end position="184"/>
    </location>
</feature>
<evidence type="ECO:0000256" key="4">
    <source>
        <dbReference type="ARBA" id="ARBA00022989"/>
    </source>
</evidence>
<protein>
    <recommendedName>
        <fullName evidence="6">Reticulon-like protein</fullName>
    </recommendedName>
</protein>
<feature type="transmembrane region" description="Helical" evidence="6">
    <location>
        <begin position="74"/>
        <end position="94"/>
    </location>
</feature>
<keyword evidence="2 6" id="KW-0812">Transmembrane</keyword>
<evidence type="ECO:0000256" key="1">
    <source>
        <dbReference type="ARBA" id="ARBA00004477"/>
    </source>
</evidence>
<proteinExistence type="predicted"/>
<feature type="transmembrane region" description="Helical" evidence="6">
    <location>
        <begin position="146"/>
        <end position="162"/>
    </location>
</feature>
<gene>
    <name evidence="9" type="ORF">CB5_LOCUS23322</name>
</gene>
<evidence type="ECO:0000256" key="6">
    <source>
        <dbReference type="RuleBase" id="RU363132"/>
    </source>
</evidence>
<sequence length="223" mass="24504">MAADPSASSSAAPPLSTAATAPSSSRGRARRSVHLALGGGSVADALLWRRRSAATAAAACATAFWYFFERAGYSFLSVVANALLLLVAILFFWAKSALLLNRPLPPLPNLEVSDEVVEKAANEARVWINRVLAIGHDIAIKRDRKVFLEVILVLWLVSYIGRFFNFLTVVYIGILLSLTVPALYDKYQDHVDEKLGIAHSLFLKQYDNILSKTGESRKEKKTQ</sequence>
<dbReference type="InterPro" id="IPR003388">
    <property type="entry name" value="Reticulon"/>
</dbReference>
<feature type="domain" description="Reticulon" evidence="8">
    <location>
        <begin position="42"/>
        <end position="223"/>
    </location>
</feature>
<dbReference type="GO" id="GO:0005789">
    <property type="term" value="C:endoplasmic reticulum membrane"/>
    <property type="evidence" value="ECO:0007669"/>
    <property type="project" value="UniProtKB-SubCell"/>
</dbReference>
<keyword evidence="5 6" id="KW-0472">Membrane</keyword>
<comment type="subcellular location">
    <subcellularLocation>
        <location evidence="1 6">Endoplasmic reticulum membrane</location>
        <topology evidence="1 6">Multi-pass membrane protein</topology>
    </subcellularLocation>
</comment>
<dbReference type="InterPro" id="IPR045064">
    <property type="entry name" value="Reticulon-like"/>
</dbReference>
<reference evidence="9" key="1">
    <citation type="submission" date="2020-07" db="EMBL/GenBank/DDBJ databases">
        <authorList>
            <person name="Lin J."/>
        </authorList>
    </citation>
    <scope>NUCLEOTIDE SEQUENCE</scope>
</reference>
<dbReference type="AlphaFoldDB" id="A0A6V7QAU6"/>
<evidence type="ECO:0000259" key="8">
    <source>
        <dbReference type="PROSITE" id="PS50845"/>
    </source>
</evidence>
<evidence type="ECO:0000256" key="3">
    <source>
        <dbReference type="ARBA" id="ARBA00022824"/>
    </source>
</evidence>
<dbReference type="EMBL" id="LR862134">
    <property type="protein sequence ID" value="CAD1840111.1"/>
    <property type="molecule type" value="Genomic_DNA"/>
</dbReference>
<keyword evidence="3 6" id="KW-0256">Endoplasmic reticulum</keyword>
<name>A0A6V7QAU6_ANACO</name>
<organism evidence="9">
    <name type="scientific">Ananas comosus var. bracteatus</name>
    <name type="common">red pineapple</name>
    <dbReference type="NCBI Taxonomy" id="296719"/>
    <lineage>
        <taxon>Eukaryota</taxon>
        <taxon>Viridiplantae</taxon>
        <taxon>Streptophyta</taxon>
        <taxon>Embryophyta</taxon>
        <taxon>Tracheophyta</taxon>
        <taxon>Spermatophyta</taxon>
        <taxon>Magnoliopsida</taxon>
        <taxon>Liliopsida</taxon>
        <taxon>Poales</taxon>
        <taxon>Bromeliaceae</taxon>
        <taxon>Bromelioideae</taxon>
        <taxon>Ananas</taxon>
    </lineage>
</organism>
<feature type="compositionally biased region" description="Low complexity" evidence="7">
    <location>
        <begin position="1"/>
        <end position="26"/>
    </location>
</feature>
<keyword evidence="4 6" id="KW-1133">Transmembrane helix</keyword>
<dbReference type="Pfam" id="PF02453">
    <property type="entry name" value="Reticulon"/>
    <property type="match status" value="1"/>
</dbReference>
<feature type="region of interest" description="Disordered" evidence="7">
    <location>
        <begin position="1"/>
        <end position="27"/>
    </location>
</feature>
<dbReference type="PROSITE" id="PS50845">
    <property type="entry name" value="RETICULON"/>
    <property type="match status" value="1"/>
</dbReference>
<dbReference type="PANTHER" id="PTHR10994:SF154">
    <property type="entry name" value="RETICULON-LIKE PROTEIN B11"/>
    <property type="match status" value="1"/>
</dbReference>
<evidence type="ECO:0000256" key="5">
    <source>
        <dbReference type="ARBA" id="ARBA00023136"/>
    </source>
</evidence>
<evidence type="ECO:0000256" key="7">
    <source>
        <dbReference type="SAM" id="MobiDB-lite"/>
    </source>
</evidence>
<dbReference type="GO" id="GO:0009617">
    <property type="term" value="P:response to bacterium"/>
    <property type="evidence" value="ECO:0007669"/>
    <property type="project" value="InterPro"/>
</dbReference>
<accession>A0A6V7QAU6</accession>
<dbReference type="PANTHER" id="PTHR10994">
    <property type="entry name" value="RETICULON"/>
    <property type="match status" value="1"/>
</dbReference>